<feature type="domain" description="Response regulatory" evidence="4">
    <location>
        <begin position="4"/>
        <end position="119"/>
    </location>
</feature>
<protein>
    <submittedName>
        <fullName evidence="6">Two-component transcriptional response regulator, winged helix family</fullName>
    </submittedName>
</protein>
<proteinExistence type="predicted"/>
<keyword evidence="1 3" id="KW-0238">DNA-binding</keyword>
<feature type="modified residue" description="4-aspartylphosphate" evidence="2">
    <location>
        <position position="55"/>
    </location>
</feature>
<sequence length="231" mass="25764">MPLKVLIAEDAPEVAEVVAFGVRMTWPGSEVTIAASGKEALLRFAEAPPDLVILDVAMPPPDGFVVLRRIRETSLVPVLMLTVHDATIDKVRALDLGADDYLTKPFDHLELLARLRSIVRRAAGPRHEPGPGFTSGDLSVDFAAREVRLGGEVVRLTTTEYRLLEELVRHAGATVPHRVLLDRVWGPEWQADPNYLKVFVRRLRQKLGDEATQPRYIQTDWGVGYRFTAAR</sequence>
<evidence type="ECO:0000256" key="2">
    <source>
        <dbReference type="PROSITE-ProRule" id="PRU00169"/>
    </source>
</evidence>
<dbReference type="GO" id="GO:0032993">
    <property type="term" value="C:protein-DNA complex"/>
    <property type="evidence" value="ECO:0007669"/>
    <property type="project" value="TreeGrafter"/>
</dbReference>
<evidence type="ECO:0000259" key="4">
    <source>
        <dbReference type="PROSITE" id="PS50110"/>
    </source>
</evidence>
<organism evidence="6">
    <name type="scientific">uncultured Thermomicrobiales bacterium</name>
    <dbReference type="NCBI Taxonomy" id="1645740"/>
    <lineage>
        <taxon>Bacteria</taxon>
        <taxon>Pseudomonadati</taxon>
        <taxon>Thermomicrobiota</taxon>
        <taxon>Thermomicrobia</taxon>
        <taxon>Thermomicrobiales</taxon>
        <taxon>environmental samples</taxon>
    </lineage>
</organism>
<reference evidence="6" key="1">
    <citation type="submission" date="2020-02" db="EMBL/GenBank/DDBJ databases">
        <authorList>
            <person name="Meier V. D."/>
        </authorList>
    </citation>
    <scope>NUCLEOTIDE SEQUENCE</scope>
    <source>
        <strain evidence="6">AVDCRST_MAG19</strain>
    </source>
</reference>
<dbReference type="GO" id="GO:0005829">
    <property type="term" value="C:cytosol"/>
    <property type="evidence" value="ECO:0007669"/>
    <property type="project" value="TreeGrafter"/>
</dbReference>
<dbReference type="GO" id="GO:0006355">
    <property type="term" value="P:regulation of DNA-templated transcription"/>
    <property type="evidence" value="ECO:0007669"/>
    <property type="project" value="InterPro"/>
</dbReference>
<evidence type="ECO:0000313" key="6">
    <source>
        <dbReference type="EMBL" id="CAA9559449.1"/>
    </source>
</evidence>
<dbReference type="InterPro" id="IPR039420">
    <property type="entry name" value="WalR-like"/>
</dbReference>
<dbReference type="SMART" id="SM00862">
    <property type="entry name" value="Trans_reg_C"/>
    <property type="match status" value="1"/>
</dbReference>
<dbReference type="Pfam" id="PF00486">
    <property type="entry name" value="Trans_reg_C"/>
    <property type="match status" value="1"/>
</dbReference>
<dbReference type="InterPro" id="IPR016032">
    <property type="entry name" value="Sig_transdc_resp-reg_C-effctor"/>
</dbReference>
<dbReference type="PANTHER" id="PTHR48111:SF50">
    <property type="entry name" value="KDP OPERON TRANSCRIPTIONAL REGULATORY PROTEIN KDPE"/>
    <property type="match status" value="1"/>
</dbReference>
<evidence type="ECO:0000259" key="5">
    <source>
        <dbReference type="PROSITE" id="PS51755"/>
    </source>
</evidence>
<evidence type="ECO:0000256" key="1">
    <source>
        <dbReference type="ARBA" id="ARBA00023125"/>
    </source>
</evidence>
<feature type="DNA-binding region" description="OmpR/PhoB-type" evidence="3">
    <location>
        <begin position="130"/>
        <end position="229"/>
    </location>
</feature>
<dbReference type="EMBL" id="CADCWL010000069">
    <property type="protein sequence ID" value="CAA9559449.1"/>
    <property type="molecule type" value="Genomic_DNA"/>
</dbReference>
<dbReference type="GO" id="GO:0000156">
    <property type="term" value="F:phosphorelay response regulator activity"/>
    <property type="evidence" value="ECO:0007669"/>
    <property type="project" value="TreeGrafter"/>
</dbReference>
<dbReference type="InterPro" id="IPR001789">
    <property type="entry name" value="Sig_transdc_resp-reg_receiver"/>
</dbReference>
<gene>
    <name evidence="6" type="ORF">AVDCRST_MAG19-1685</name>
</gene>
<evidence type="ECO:0000256" key="3">
    <source>
        <dbReference type="PROSITE-ProRule" id="PRU01091"/>
    </source>
</evidence>
<dbReference type="GO" id="GO:0000976">
    <property type="term" value="F:transcription cis-regulatory region binding"/>
    <property type="evidence" value="ECO:0007669"/>
    <property type="project" value="TreeGrafter"/>
</dbReference>
<accession>A0A6J4US82</accession>
<dbReference type="Pfam" id="PF00072">
    <property type="entry name" value="Response_reg"/>
    <property type="match status" value="1"/>
</dbReference>
<dbReference type="InterPro" id="IPR001867">
    <property type="entry name" value="OmpR/PhoB-type_DNA-bd"/>
</dbReference>
<dbReference type="PROSITE" id="PS51755">
    <property type="entry name" value="OMPR_PHOB"/>
    <property type="match status" value="1"/>
</dbReference>
<dbReference type="InterPro" id="IPR011006">
    <property type="entry name" value="CheY-like_superfamily"/>
</dbReference>
<dbReference type="Gene3D" id="1.10.10.10">
    <property type="entry name" value="Winged helix-like DNA-binding domain superfamily/Winged helix DNA-binding domain"/>
    <property type="match status" value="1"/>
</dbReference>
<dbReference type="PROSITE" id="PS50110">
    <property type="entry name" value="RESPONSE_REGULATORY"/>
    <property type="match status" value="1"/>
</dbReference>
<dbReference type="CDD" id="cd00383">
    <property type="entry name" value="trans_reg_C"/>
    <property type="match status" value="1"/>
</dbReference>
<keyword evidence="2" id="KW-0597">Phosphoprotein</keyword>
<dbReference type="Gene3D" id="3.40.50.2300">
    <property type="match status" value="1"/>
</dbReference>
<name>A0A6J4US82_9BACT</name>
<dbReference type="SUPFAM" id="SSF46894">
    <property type="entry name" value="C-terminal effector domain of the bipartite response regulators"/>
    <property type="match status" value="1"/>
</dbReference>
<dbReference type="CDD" id="cd17574">
    <property type="entry name" value="REC_OmpR"/>
    <property type="match status" value="1"/>
</dbReference>
<dbReference type="InterPro" id="IPR036388">
    <property type="entry name" value="WH-like_DNA-bd_sf"/>
</dbReference>
<dbReference type="SMART" id="SM00448">
    <property type="entry name" value="REC"/>
    <property type="match status" value="1"/>
</dbReference>
<dbReference type="Gene3D" id="6.10.250.690">
    <property type="match status" value="1"/>
</dbReference>
<dbReference type="AlphaFoldDB" id="A0A6J4US82"/>
<feature type="domain" description="OmpR/PhoB-type" evidence="5">
    <location>
        <begin position="130"/>
        <end position="229"/>
    </location>
</feature>
<dbReference type="SUPFAM" id="SSF52172">
    <property type="entry name" value="CheY-like"/>
    <property type="match status" value="1"/>
</dbReference>
<dbReference type="PANTHER" id="PTHR48111">
    <property type="entry name" value="REGULATOR OF RPOS"/>
    <property type="match status" value="1"/>
</dbReference>